<comment type="caution">
    <text evidence="7">The sequence shown here is derived from an EMBL/GenBank/DDBJ whole genome shotgun (WGS) entry which is preliminary data.</text>
</comment>
<proteinExistence type="inferred from homology"/>
<evidence type="ECO:0000256" key="4">
    <source>
        <dbReference type="ARBA" id="ARBA00023098"/>
    </source>
</evidence>
<feature type="compositionally biased region" description="Polar residues" evidence="5">
    <location>
        <begin position="1"/>
        <end position="30"/>
    </location>
</feature>
<dbReference type="Pfam" id="PF02893">
    <property type="entry name" value="GRAM"/>
    <property type="match status" value="1"/>
</dbReference>
<dbReference type="PROSITE" id="PS00383">
    <property type="entry name" value="TYR_PHOSPHATASE_1"/>
    <property type="match status" value="1"/>
</dbReference>
<dbReference type="InterPro" id="IPR029021">
    <property type="entry name" value="Prot-tyrosine_phosphatase-like"/>
</dbReference>
<evidence type="ECO:0000256" key="3">
    <source>
        <dbReference type="ARBA" id="ARBA00012903"/>
    </source>
</evidence>
<keyword evidence="8" id="KW-1185">Reference proteome</keyword>
<evidence type="ECO:0000313" key="7">
    <source>
        <dbReference type="EMBL" id="CAH3141048.1"/>
    </source>
</evidence>
<dbReference type="PANTHER" id="PTHR10807">
    <property type="entry name" value="MYOTUBULARIN-RELATED"/>
    <property type="match status" value="1"/>
</dbReference>
<comment type="subcellular location">
    <subcellularLocation>
        <location evidence="1">Endomembrane system</location>
        <topology evidence="1">Peripheral membrane protein</topology>
    </subcellularLocation>
</comment>
<evidence type="ECO:0000256" key="1">
    <source>
        <dbReference type="ARBA" id="ARBA00004184"/>
    </source>
</evidence>
<dbReference type="InterPro" id="IPR004182">
    <property type="entry name" value="GRAM"/>
</dbReference>
<feature type="compositionally biased region" description="Polar residues" evidence="5">
    <location>
        <begin position="600"/>
        <end position="611"/>
    </location>
</feature>
<dbReference type="Proteomes" id="UP001159427">
    <property type="component" value="Unassembled WGS sequence"/>
</dbReference>
<dbReference type="EC" id="3.1.3.95" evidence="3"/>
<organism evidence="7 8">
    <name type="scientific">Porites evermanni</name>
    <dbReference type="NCBI Taxonomy" id="104178"/>
    <lineage>
        <taxon>Eukaryota</taxon>
        <taxon>Metazoa</taxon>
        <taxon>Cnidaria</taxon>
        <taxon>Anthozoa</taxon>
        <taxon>Hexacorallia</taxon>
        <taxon>Scleractinia</taxon>
        <taxon>Fungiina</taxon>
        <taxon>Poritidae</taxon>
        <taxon>Porites</taxon>
    </lineage>
</organism>
<dbReference type="PANTHER" id="PTHR10807:SF128">
    <property type="entry name" value="PHOSPHATIDYLINOSITOL-3,5-BISPHOSPHATE 3-PHOSPHATASE"/>
    <property type="match status" value="1"/>
</dbReference>
<dbReference type="InterPro" id="IPR003595">
    <property type="entry name" value="Tyr_Pase_cat"/>
</dbReference>
<dbReference type="SMART" id="SM00404">
    <property type="entry name" value="PTPc_motif"/>
    <property type="match status" value="1"/>
</dbReference>
<sequence>MDSTQMKSVSHSKTSEGSASQHRSHSPNNDFSEDGYSEDKGDPSSHGDLRLFEGEKIQASAKEVTFLCPFSGAVRGLLQITNYRLHFKADEDPPFTVEVPLCTIYRVEKIGGTTSRGENAYGLELFCKDMRNLRFAHKQENHSRRIVYDKLMVYAFPATNSRPFFAYTYKERFEVNGWDIYDPEKEFLRQNVPNECWQITRINEKFEFCETYPALLVVPASVTDEDLKKVAVFRSRERIPVLSWLHPKNSASITRASQPNAGLVGKTRNKDDERYFQAILDANARGHKLLIMDARPKINALANQALKGGGYEMQENYQNTELVFLDIANIHVMRESLRKLKDICFPTIDDVRWLTNLEGTHWLEHIKVILAGAVKIADAVDRCRTSVVVHCSDGWDRTSQLTALAMLLLDPYYRTIRGFEVLIEKEWTSFGHKFQQRYGHGDKNHADDQRSPVFLQFIDCVWQVTRQFPCAFEFNENFLITVLDHLTSCLFGTFLYNSEQQRVKEDVRVKTVSLWSYINTRAMEFSNPLYAPHLHQHVLFPVASMRRLDLWTRYYIRWNPTMQPQESEEQRSRELHFLCEQLRQKCEELEREILARSSVEVPTTPDSMSVKSNQSQQWAQSSAV</sequence>
<dbReference type="InterPro" id="IPR016130">
    <property type="entry name" value="Tyr_Pase_AS"/>
</dbReference>
<feature type="compositionally biased region" description="Low complexity" evidence="5">
    <location>
        <begin position="612"/>
        <end position="624"/>
    </location>
</feature>
<accession>A0ABN8PDF3</accession>
<dbReference type="EMBL" id="CALNXI010000810">
    <property type="protein sequence ID" value="CAH3141048.1"/>
    <property type="molecule type" value="Genomic_DNA"/>
</dbReference>
<evidence type="ECO:0000256" key="5">
    <source>
        <dbReference type="SAM" id="MobiDB-lite"/>
    </source>
</evidence>
<evidence type="ECO:0000259" key="6">
    <source>
        <dbReference type="PROSITE" id="PS51339"/>
    </source>
</evidence>
<dbReference type="Gene3D" id="2.30.29.30">
    <property type="entry name" value="Pleckstrin-homology domain (PH domain)/Phosphotyrosine-binding domain (PTB)"/>
    <property type="match status" value="1"/>
</dbReference>
<dbReference type="SMART" id="SM00568">
    <property type="entry name" value="GRAM"/>
    <property type="match status" value="1"/>
</dbReference>
<feature type="region of interest" description="Disordered" evidence="5">
    <location>
        <begin position="597"/>
        <end position="624"/>
    </location>
</feature>
<dbReference type="InterPro" id="IPR010569">
    <property type="entry name" value="Myotubularin-like_Pase_dom"/>
</dbReference>
<feature type="domain" description="Myotubularin phosphatase" evidence="6">
    <location>
        <begin position="177"/>
        <end position="555"/>
    </location>
</feature>
<dbReference type="PROSITE" id="PS51339">
    <property type="entry name" value="PPASE_MYOTUBULARIN"/>
    <property type="match status" value="1"/>
</dbReference>
<protein>
    <recommendedName>
        <fullName evidence="3">phosphatidylinositol-3,5-bisphosphate 3-phosphatase</fullName>
        <ecNumber evidence="3">3.1.3.95</ecNumber>
    </recommendedName>
</protein>
<dbReference type="InterPro" id="IPR030564">
    <property type="entry name" value="Myotubularin"/>
</dbReference>
<name>A0ABN8PDF3_9CNID</name>
<dbReference type="InterPro" id="IPR011993">
    <property type="entry name" value="PH-like_dom_sf"/>
</dbReference>
<comment type="similarity">
    <text evidence="2">Belongs to the protein-tyrosine phosphatase family. Non-receptor class myotubularin subfamily.</text>
</comment>
<feature type="compositionally biased region" description="Basic and acidic residues" evidence="5">
    <location>
        <begin position="37"/>
        <end position="49"/>
    </location>
</feature>
<gene>
    <name evidence="7" type="ORF">PEVE_00042017</name>
</gene>
<evidence type="ECO:0000256" key="2">
    <source>
        <dbReference type="ARBA" id="ARBA00007471"/>
    </source>
</evidence>
<dbReference type="SUPFAM" id="SSF50729">
    <property type="entry name" value="PH domain-like"/>
    <property type="match status" value="1"/>
</dbReference>
<keyword evidence="4" id="KW-0443">Lipid metabolism</keyword>
<reference evidence="7 8" key="1">
    <citation type="submission" date="2022-05" db="EMBL/GenBank/DDBJ databases">
        <authorList>
            <consortium name="Genoscope - CEA"/>
            <person name="William W."/>
        </authorList>
    </citation>
    <scope>NUCLEOTIDE SEQUENCE [LARGE SCALE GENOMIC DNA]</scope>
</reference>
<dbReference type="SUPFAM" id="SSF52799">
    <property type="entry name" value="(Phosphotyrosine protein) phosphatases II"/>
    <property type="match status" value="1"/>
</dbReference>
<evidence type="ECO:0000313" key="8">
    <source>
        <dbReference type="Proteomes" id="UP001159427"/>
    </source>
</evidence>
<feature type="region of interest" description="Disordered" evidence="5">
    <location>
        <begin position="1"/>
        <end position="49"/>
    </location>
</feature>
<dbReference type="Pfam" id="PF06602">
    <property type="entry name" value="Myotub-related"/>
    <property type="match status" value="1"/>
</dbReference>